<gene>
    <name evidence="1" type="ORF">SAMN05660976_08315</name>
</gene>
<keyword evidence="2" id="KW-1185">Reference proteome</keyword>
<sequence>MGRLEDLALHNASLARHELSEALNRIVCLDDEGTLRDKDLGRIAYAYHRMSWWQQVTDLTHGCEETVDGATAILIVRQRAQELLINARPLVNGGLFALAMAESRRGGARAFLDATQTLADALTPPPGRDAEPVNATTAHAMPAGAEHAAAVKEYRP</sequence>
<dbReference type="STRING" id="46177.SAMN05660976_08315"/>
<accession>A0A1H8JEV2</accession>
<organism evidence="1 2">
    <name type="scientific">Nonomuraea pusilla</name>
    <dbReference type="NCBI Taxonomy" id="46177"/>
    <lineage>
        <taxon>Bacteria</taxon>
        <taxon>Bacillati</taxon>
        <taxon>Actinomycetota</taxon>
        <taxon>Actinomycetes</taxon>
        <taxon>Streptosporangiales</taxon>
        <taxon>Streptosporangiaceae</taxon>
        <taxon>Nonomuraea</taxon>
    </lineage>
</organism>
<dbReference type="RefSeq" id="WP_091105900.1">
    <property type="nucleotide sequence ID" value="NZ_FOBF01000037.1"/>
</dbReference>
<dbReference type="EMBL" id="FOBF01000037">
    <property type="protein sequence ID" value="SEN78737.1"/>
    <property type="molecule type" value="Genomic_DNA"/>
</dbReference>
<evidence type="ECO:0000313" key="2">
    <source>
        <dbReference type="Proteomes" id="UP000198953"/>
    </source>
</evidence>
<dbReference type="AlphaFoldDB" id="A0A1H8JEV2"/>
<dbReference type="Proteomes" id="UP000198953">
    <property type="component" value="Unassembled WGS sequence"/>
</dbReference>
<name>A0A1H8JEV2_9ACTN</name>
<dbReference type="OrthoDB" id="9921528at2"/>
<protein>
    <submittedName>
        <fullName evidence="1">Uncharacterized protein</fullName>
    </submittedName>
</protein>
<evidence type="ECO:0000313" key="1">
    <source>
        <dbReference type="EMBL" id="SEN78737.1"/>
    </source>
</evidence>
<proteinExistence type="predicted"/>
<reference evidence="1 2" key="1">
    <citation type="submission" date="2016-10" db="EMBL/GenBank/DDBJ databases">
        <authorList>
            <person name="de Groot N.N."/>
        </authorList>
    </citation>
    <scope>NUCLEOTIDE SEQUENCE [LARGE SCALE GENOMIC DNA]</scope>
    <source>
        <strain evidence="1 2">DSM 43357</strain>
    </source>
</reference>